<comment type="similarity">
    <text evidence="4">Belongs to the zinc-containing alcohol dehydrogenase family.</text>
</comment>
<sequence>MRAARLTQWRAPLELVEVETPDVPEGGVLLRVLACGICRSDWHVWTGADPDVVLPHIPGHEYCGEVVAVGDGVTRWRPGDRVIAPFILACGRCPDCAAGHQTVCARQVLPGFTQAGSFAEMVAVPFADTNLTPLPEGLDPAIAAAMGCRVTTAYHALTGRAAVRAGEWVAVFGAGGVGLSALLLARALGARVVMVDVVPEKLATARDLGASGVVNAAEADPVAAIRDLTGGGADVAIEALGLPETTANALRCLRKLGRMVQVGMPAGAHFTMPVPMDAVYGGQLALFGTRGMPAWRYPSLLSLIAATDLDLSPLVTRRVALSDATAELAVFDGPAPPGVAVITDFQS</sequence>
<name>A0A1J0WG41_9RHOB</name>
<dbReference type="PROSITE" id="PS00059">
    <property type="entry name" value="ADH_ZINC"/>
    <property type="match status" value="1"/>
</dbReference>
<evidence type="ECO:0000256" key="1">
    <source>
        <dbReference type="ARBA" id="ARBA00022723"/>
    </source>
</evidence>
<dbReference type="PANTHER" id="PTHR43401:SF5">
    <property type="entry name" value="ALCOHOL DEHYDROGENASE-RELATED"/>
    <property type="match status" value="1"/>
</dbReference>
<dbReference type="InterPro" id="IPR036291">
    <property type="entry name" value="NAD(P)-bd_dom_sf"/>
</dbReference>
<keyword evidence="3" id="KW-0560">Oxidoreductase</keyword>
<dbReference type="Gene3D" id="3.90.180.10">
    <property type="entry name" value="Medium-chain alcohol dehydrogenases, catalytic domain"/>
    <property type="match status" value="1"/>
</dbReference>
<dbReference type="KEGG" id="suam:BOO69_07490"/>
<evidence type="ECO:0000256" key="4">
    <source>
        <dbReference type="RuleBase" id="RU361277"/>
    </source>
</evidence>
<dbReference type="Proteomes" id="UP000181897">
    <property type="component" value="Chromosome"/>
</dbReference>
<organism evidence="6 7">
    <name type="scientific">Sulfitobacter alexandrii</name>
    <dbReference type="NCBI Taxonomy" id="1917485"/>
    <lineage>
        <taxon>Bacteria</taxon>
        <taxon>Pseudomonadati</taxon>
        <taxon>Pseudomonadota</taxon>
        <taxon>Alphaproteobacteria</taxon>
        <taxon>Rhodobacterales</taxon>
        <taxon>Roseobacteraceae</taxon>
        <taxon>Sulfitobacter</taxon>
    </lineage>
</organism>
<dbReference type="OrthoDB" id="5295340at2"/>
<proteinExistence type="inferred from homology"/>
<dbReference type="GO" id="GO:0016616">
    <property type="term" value="F:oxidoreductase activity, acting on the CH-OH group of donors, NAD or NADP as acceptor"/>
    <property type="evidence" value="ECO:0007669"/>
    <property type="project" value="UniProtKB-ARBA"/>
</dbReference>
<dbReference type="SMART" id="SM00829">
    <property type="entry name" value="PKS_ER"/>
    <property type="match status" value="1"/>
</dbReference>
<dbReference type="AlphaFoldDB" id="A0A1J0WG41"/>
<dbReference type="InterPro" id="IPR050129">
    <property type="entry name" value="Zn_alcohol_dh"/>
</dbReference>
<keyword evidence="7" id="KW-1185">Reference proteome</keyword>
<reference evidence="6 7" key="1">
    <citation type="submission" date="2016-11" db="EMBL/GenBank/DDBJ databases">
        <title>Complete genome sequence of Sulfitobacter sp. AM1-D1, a toxic bacteria associated with marine dinoflagellate Alexandrium minutum in East China Sea.</title>
        <authorList>
            <person name="Yang Q."/>
            <person name="Zhang X."/>
            <person name="Tian X."/>
        </authorList>
    </citation>
    <scope>NUCLEOTIDE SEQUENCE [LARGE SCALE GENOMIC DNA]</scope>
    <source>
        <strain evidence="6 7">AM1-D1</strain>
    </source>
</reference>
<dbReference type="InterPro" id="IPR013154">
    <property type="entry name" value="ADH-like_N"/>
</dbReference>
<dbReference type="EMBL" id="CP018076">
    <property type="protein sequence ID" value="APE43279.1"/>
    <property type="molecule type" value="Genomic_DNA"/>
</dbReference>
<evidence type="ECO:0000256" key="2">
    <source>
        <dbReference type="ARBA" id="ARBA00022833"/>
    </source>
</evidence>
<evidence type="ECO:0000256" key="3">
    <source>
        <dbReference type="ARBA" id="ARBA00023002"/>
    </source>
</evidence>
<accession>A0A1J0WG41</accession>
<dbReference type="SUPFAM" id="SSF50129">
    <property type="entry name" value="GroES-like"/>
    <property type="match status" value="1"/>
</dbReference>
<evidence type="ECO:0000259" key="5">
    <source>
        <dbReference type="SMART" id="SM00829"/>
    </source>
</evidence>
<evidence type="ECO:0000313" key="7">
    <source>
        <dbReference type="Proteomes" id="UP000181897"/>
    </source>
</evidence>
<dbReference type="Pfam" id="PF00107">
    <property type="entry name" value="ADH_zinc_N"/>
    <property type="match status" value="1"/>
</dbReference>
<dbReference type="GO" id="GO:0008270">
    <property type="term" value="F:zinc ion binding"/>
    <property type="evidence" value="ECO:0007669"/>
    <property type="project" value="InterPro"/>
</dbReference>
<comment type="cofactor">
    <cofactor evidence="4">
        <name>Zn(2+)</name>
        <dbReference type="ChEBI" id="CHEBI:29105"/>
    </cofactor>
</comment>
<dbReference type="InterPro" id="IPR020843">
    <property type="entry name" value="ER"/>
</dbReference>
<dbReference type="PANTHER" id="PTHR43401">
    <property type="entry name" value="L-THREONINE 3-DEHYDROGENASE"/>
    <property type="match status" value="1"/>
</dbReference>
<dbReference type="RefSeq" id="WP_071971614.1">
    <property type="nucleotide sequence ID" value="NZ_CP018076.1"/>
</dbReference>
<dbReference type="InterPro" id="IPR011032">
    <property type="entry name" value="GroES-like_sf"/>
</dbReference>
<gene>
    <name evidence="6" type="ORF">BOO69_07490</name>
</gene>
<dbReference type="Pfam" id="PF08240">
    <property type="entry name" value="ADH_N"/>
    <property type="match status" value="1"/>
</dbReference>
<dbReference type="InterPro" id="IPR002328">
    <property type="entry name" value="ADH_Zn_CS"/>
</dbReference>
<keyword evidence="1 4" id="KW-0479">Metal-binding</keyword>
<dbReference type="InterPro" id="IPR013149">
    <property type="entry name" value="ADH-like_C"/>
</dbReference>
<feature type="domain" description="Enoyl reductase (ER)" evidence="5">
    <location>
        <begin position="10"/>
        <end position="342"/>
    </location>
</feature>
<evidence type="ECO:0000313" key="6">
    <source>
        <dbReference type="EMBL" id="APE43279.1"/>
    </source>
</evidence>
<dbReference type="STRING" id="1917485.BOO69_07490"/>
<keyword evidence="2 4" id="KW-0862">Zinc</keyword>
<dbReference type="SUPFAM" id="SSF51735">
    <property type="entry name" value="NAD(P)-binding Rossmann-fold domains"/>
    <property type="match status" value="1"/>
</dbReference>
<protein>
    <submittedName>
        <fullName evidence="6">Alcohol dehydrogenase</fullName>
    </submittedName>
</protein>